<proteinExistence type="predicted"/>
<accession>A0A7W5C7M2</accession>
<dbReference type="SUPFAM" id="SSF48452">
    <property type="entry name" value="TPR-like"/>
    <property type="match status" value="1"/>
</dbReference>
<dbReference type="Pfam" id="PF00535">
    <property type="entry name" value="Glycos_transf_2"/>
    <property type="match status" value="1"/>
</dbReference>
<organism evidence="2 3">
    <name type="scientific">Paenibacillus endophyticus</name>
    <dbReference type="NCBI Taxonomy" id="1294268"/>
    <lineage>
        <taxon>Bacteria</taxon>
        <taxon>Bacillati</taxon>
        <taxon>Bacillota</taxon>
        <taxon>Bacilli</taxon>
        <taxon>Bacillales</taxon>
        <taxon>Paenibacillaceae</taxon>
        <taxon>Paenibacillus</taxon>
    </lineage>
</organism>
<gene>
    <name evidence="2" type="ORF">FHS16_002700</name>
</gene>
<dbReference type="InterPro" id="IPR011990">
    <property type="entry name" value="TPR-like_helical_dom_sf"/>
</dbReference>
<dbReference type="PANTHER" id="PTHR43630">
    <property type="entry name" value="POLY-BETA-1,6-N-ACETYL-D-GLUCOSAMINE SYNTHASE"/>
    <property type="match status" value="1"/>
</dbReference>
<evidence type="ECO:0000259" key="1">
    <source>
        <dbReference type="Pfam" id="PF00535"/>
    </source>
</evidence>
<dbReference type="AlphaFoldDB" id="A0A7W5C7M2"/>
<sequence>MLLGVHLIVRNEADVLERCLKSVKAFADEIIVADTGSSDETKQIAQSFGARVLEMEWEDDFAEARNKVLLNARTLWVLVLDADEWVDCPVQIGMQLREELKHTPEAALRVRMEHMLEADAAGAKIRNEALRIFRADRGFAYTGEIHEQLVRFAGNRAGSSRQMDVDGPLSQSGIVIRHDGYMPAVLVRKEKAIRNERIIARQLSKRPNDPFCLYNYGVALCQLGKLGEACQAFGRSLAAVGVEAPFRPTLVRDYAKVLLALRRTEQAEVLLEEETLRYSDYADLFLLQGDALRAGCRLHEAAHAYEAAIEAESVAGNGYLAEAGAGGVLAHIALAEIWLELEQLDKAQLMFEQVLLEKPSMERGYNGLAACRHAAGKSDSEIQETLLSAAGKLPEGQLLIARSLTKIGAFGTALPLWRILDSFLDAGEWLPEDVCLYARALIGEGHLAEAAAKMNDLQKGSAIENESRFMETAIMDIVLCSWNEGLALNLKDEGILLRRLKDDDRLVLRSIEAAVLKFSVQEMPQASRQESKAAWSRKLMERAVALGMLHLADQMVQADEQLDLFFEQALYDDGYKDAAADRMLRSYAATGELTGGQWLRLGELLHIKGLYSEALGMFERGIAVSELAEQEPLGTTRRLRLGAAAASLRLALEALKLAGPQGSRVWDGSWAEPDDVKLLAALQRIDALGWRTKWNGMQRRRANGQAAEANFLMHDR</sequence>
<dbReference type="SUPFAM" id="SSF53448">
    <property type="entry name" value="Nucleotide-diphospho-sugar transferases"/>
    <property type="match status" value="1"/>
</dbReference>
<evidence type="ECO:0000313" key="3">
    <source>
        <dbReference type="Proteomes" id="UP000518605"/>
    </source>
</evidence>
<dbReference type="EMBL" id="JACHXW010000007">
    <property type="protein sequence ID" value="MBB3152643.1"/>
    <property type="molecule type" value="Genomic_DNA"/>
</dbReference>
<dbReference type="InterPro" id="IPR019734">
    <property type="entry name" value="TPR_rpt"/>
</dbReference>
<dbReference type="PANTHER" id="PTHR43630:SF2">
    <property type="entry name" value="GLYCOSYLTRANSFERASE"/>
    <property type="match status" value="1"/>
</dbReference>
<comment type="caution">
    <text evidence="2">The sequence shown here is derived from an EMBL/GenBank/DDBJ whole genome shotgun (WGS) entry which is preliminary data.</text>
</comment>
<evidence type="ECO:0000313" key="2">
    <source>
        <dbReference type="EMBL" id="MBB3152643.1"/>
    </source>
</evidence>
<dbReference type="Proteomes" id="UP000518605">
    <property type="component" value="Unassembled WGS sequence"/>
</dbReference>
<dbReference type="SMART" id="SM00028">
    <property type="entry name" value="TPR"/>
    <property type="match status" value="4"/>
</dbReference>
<dbReference type="InterPro" id="IPR001173">
    <property type="entry name" value="Glyco_trans_2-like"/>
</dbReference>
<dbReference type="Gene3D" id="1.25.40.10">
    <property type="entry name" value="Tetratricopeptide repeat domain"/>
    <property type="match status" value="1"/>
</dbReference>
<dbReference type="InterPro" id="IPR029044">
    <property type="entry name" value="Nucleotide-diphossugar_trans"/>
</dbReference>
<reference evidence="2 3" key="1">
    <citation type="submission" date="2020-08" db="EMBL/GenBank/DDBJ databases">
        <title>Genomic Encyclopedia of Type Strains, Phase III (KMG-III): the genomes of soil and plant-associated and newly described type strains.</title>
        <authorList>
            <person name="Whitman W."/>
        </authorList>
    </citation>
    <scope>NUCLEOTIDE SEQUENCE [LARGE SCALE GENOMIC DNA]</scope>
    <source>
        <strain evidence="2 3">CECT 8234</strain>
    </source>
</reference>
<feature type="domain" description="Glycosyltransferase 2-like" evidence="1">
    <location>
        <begin position="7"/>
        <end position="104"/>
    </location>
</feature>
<keyword evidence="3" id="KW-1185">Reference proteome</keyword>
<dbReference type="Gene3D" id="3.90.550.10">
    <property type="entry name" value="Spore Coat Polysaccharide Biosynthesis Protein SpsA, Chain A"/>
    <property type="match status" value="1"/>
</dbReference>
<name>A0A7W5C7M2_9BACL</name>
<dbReference type="CDD" id="cd02511">
    <property type="entry name" value="Beta4Glucosyltransferase"/>
    <property type="match status" value="1"/>
</dbReference>
<protein>
    <submittedName>
        <fullName evidence="2">Tetratricopeptide (TPR) repeat protein</fullName>
    </submittedName>
</protein>
<dbReference type="RefSeq" id="WP_183562788.1">
    <property type="nucleotide sequence ID" value="NZ_CBCSLB010000006.1"/>
</dbReference>